<name>A0A256JBR2_HALEZ</name>
<evidence type="ECO:0000259" key="3">
    <source>
        <dbReference type="SMART" id="SM01072"/>
    </source>
</evidence>
<keyword evidence="2" id="KW-0067">ATP-binding</keyword>
<feature type="domain" description="CDC48" evidence="3">
    <location>
        <begin position="97"/>
        <end position="163"/>
    </location>
</feature>
<protein>
    <submittedName>
        <fullName evidence="4">AAA family ATPase</fullName>
    </submittedName>
</protein>
<sequence length="165" mass="17238">MSVRVPVREPPASVPEDRVGLPEAVLADLGVAPGGSIAVEGSHRVVAPVVAVDAQTRAVFLPERLRRSAGLDPGDNATVAASSLPVASSITLRHRQSVDLERSEDAIRRRLDRRAVAVGDEVEVTRLGGALTLRFDVRDVTPSSPAVVGDDTEIAVAADDGPDVV</sequence>
<evidence type="ECO:0000256" key="2">
    <source>
        <dbReference type="ARBA" id="ARBA00022840"/>
    </source>
</evidence>
<dbReference type="Proteomes" id="UP000215607">
    <property type="component" value="Unassembled WGS sequence"/>
</dbReference>
<dbReference type="SUPFAM" id="SSF54585">
    <property type="entry name" value="Cdc48 domain 2-like"/>
    <property type="match status" value="1"/>
</dbReference>
<feature type="non-terminal residue" evidence="4">
    <location>
        <position position="165"/>
    </location>
</feature>
<keyword evidence="1" id="KW-0547">Nucleotide-binding</keyword>
<accession>A0A256JBR2</accession>
<dbReference type="InterPro" id="IPR029067">
    <property type="entry name" value="CDC48_domain_2-like_sf"/>
</dbReference>
<dbReference type="AlphaFoldDB" id="A0A256JBR2"/>
<dbReference type="GO" id="GO:0005524">
    <property type="term" value="F:ATP binding"/>
    <property type="evidence" value="ECO:0007669"/>
    <property type="project" value="UniProtKB-KW"/>
</dbReference>
<evidence type="ECO:0000256" key="1">
    <source>
        <dbReference type="ARBA" id="ARBA00022741"/>
    </source>
</evidence>
<dbReference type="Pfam" id="PF02933">
    <property type="entry name" value="CDC48_2"/>
    <property type="match status" value="1"/>
</dbReference>
<gene>
    <name evidence="4" type="ORF">DJ79_13230</name>
</gene>
<reference evidence="4 5" key="1">
    <citation type="journal article" date="2014" name="Front. Microbiol.">
        <title>Population and genomic analysis of the genus Halorubrum.</title>
        <authorList>
            <person name="Fullmer M.S."/>
            <person name="Soucy S.M."/>
            <person name="Swithers K.S."/>
            <person name="Makkay A.M."/>
            <person name="Wheeler R."/>
            <person name="Ventosa A."/>
            <person name="Gogarten J.P."/>
            <person name="Papke R.T."/>
        </authorList>
    </citation>
    <scope>NUCLEOTIDE SEQUENCE [LARGE SCALE GENOMIC DNA]</scope>
    <source>
        <strain evidence="4 5">Ga2p</strain>
    </source>
</reference>
<comment type="caution">
    <text evidence="4">The sequence shown here is derived from an EMBL/GenBank/DDBJ whole genome shotgun (WGS) entry which is preliminary data.</text>
</comment>
<organism evidence="4 5">
    <name type="scientific">Halorubrum ezzemoulense</name>
    <name type="common">Halorubrum chaoviator</name>
    <dbReference type="NCBI Taxonomy" id="337243"/>
    <lineage>
        <taxon>Archaea</taxon>
        <taxon>Methanobacteriati</taxon>
        <taxon>Methanobacteriota</taxon>
        <taxon>Stenosarchaea group</taxon>
        <taxon>Halobacteria</taxon>
        <taxon>Halobacteriales</taxon>
        <taxon>Haloferacaceae</taxon>
        <taxon>Halorubrum</taxon>
    </lineage>
</organism>
<proteinExistence type="predicted"/>
<dbReference type="EMBL" id="NHPA01000064">
    <property type="protein sequence ID" value="OYR66210.1"/>
    <property type="molecule type" value="Genomic_DNA"/>
</dbReference>
<evidence type="ECO:0000313" key="5">
    <source>
        <dbReference type="Proteomes" id="UP000215607"/>
    </source>
</evidence>
<dbReference type="SMART" id="SM01072">
    <property type="entry name" value="CDC48_2"/>
    <property type="match status" value="1"/>
</dbReference>
<evidence type="ECO:0000313" key="4">
    <source>
        <dbReference type="EMBL" id="OYR66210.1"/>
    </source>
</evidence>
<dbReference type="InterPro" id="IPR004201">
    <property type="entry name" value="Cdc48_dom2"/>
</dbReference>
<dbReference type="Gene3D" id="3.10.330.10">
    <property type="match status" value="1"/>
</dbReference>